<comment type="caution">
    <text evidence="3">The sequence shown here is derived from an EMBL/GenBank/DDBJ whole genome shotgun (WGS) entry which is preliminary data.</text>
</comment>
<feature type="transmembrane region" description="Helical" evidence="2">
    <location>
        <begin position="133"/>
        <end position="154"/>
    </location>
</feature>
<dbReference type="Proteomes" id="UP000437068">
    <property type="component" value="Unassembled WGS sequence"/>
</dbReference>
<dbReference type="AlphaFoldDB" id="A0A6A4B9R8"/>
<gene>
    <name evidence="3" type="ORF">PF001_g28911</name>
</gene>
<feature type="region of interest" description="Disordered" evidence="1">
    <location>
        <begin position="214"/>
        <end position="237"/>
    </location>
</feature>
<proteinExistence type="predicted"/>
<organism evidence="3 4">
    <name type="scientific">Phytophthora fragariae</name>
    <dbReference type="NCBI Taxonomy" id="53985"/>
    <lineage>
        <taxon>Eukaryota</taxon>
        <taxon>Sar</taxon>
        <taxon>Stramenopiles</taxon>
        <taxon>Oomycota</taxon>
        <taxon>Peronosporomycetes</taxon>
        <taxon>Peronosporales</taxon>
        <taxon>Peronosporaceae</taxon>
        <taxon>Phytophthora</taxon>
    </lineage>
</organism>
<evidence type="ECO:0000313" key="3">
    <source>
        <dbReference type="EMBL" id="KAE9270164.1"/>
    </source>
</evidence>
<protein>
    <submittedName>
        <fullName evidence="3">Uncharacterized protein</fullName>
    </submittedName>
</protein>
<keyword evidence="2" id="KW-1133">Transmembrane helix</keyword>
<keyword evidence="2" id="KW-0472">Membrane</keyword>
<name>A0A6A4B9R8_9STRA</name>
<dbReference type="EMBL" id="QXGE01004578">
    <property type="protein sequence ID" value="KAE9270164.1"/>
    <property type="molecule type" value="Genomic_DNA"/>
</dbReference>
<evidence type="ECO:0000256" key="2">
    <source>
        <dbReference type="SAM" id="Phobius"/>
    </source>
</evidence>
<feature type="compositionally biased region" description="Low complexity" evidence="1">
    <location>
        <begin position="219"/>
        <end position="237"/>
    </location>
</feature>
<keyword evidence="2" id="KW-0812">Transmembrane</keyword>
<evidence type="ECO:0000256" key="1">
    <source>
        <dbReference type="SAM" id="MobiDB-lite"/>
    </source>
</evidence>
<reference evidence="3 4" key="1">
    <citation type="submission" date="2018-08" db="EMBL/GenBank/DDBJ databases">
        <title>Genomic investigation of the strawberry pathogen Phytophthora fragariae indicates pathogenicity is determined by transcriptional variation in three key races.</title>
        <authorList>
            <person name="Adams T.M."/>
            <person name="Armitage A.D."/>
            <person name="Sobczyk M.K."/>
            <person name="Bates H.J."/>
            <person name="Dunwell J.M."/>
            <person name="Nellist C.F."/>
            <person name="Harrison R.J."/>
        </authorList>
    </citation>
    <scope>NUCLEOTIDE SEQUENCE [LARGE SCALE GENOMIC DNA]</scope>
    <source>
        <strain evidence="3 4">A4</strain>
    </source>
</reference>
<evidence type="ECO:0000313" key="4">
    <source>
        <dbReference type="Proteomes" id="UP000437068"/>
    </source>
</evidence>
<accession>A0A6A4B9R8</accession>
<sequence>MSRVGHRNSKLATGSLQRISVITARTTASPPGALSRACRGNSSSAGSVSQGIAVVSQVEQVFNDPAFHAGEIPLHEREAALAPAEVLRVQLLRPDVEVGIAYGTPPQNHDSVSSIGCRGVNSVICFNNDHLEVAILGILSLFQLVLLIVVLLFIRRGPVRYAGVGALLVDNQWLSTSALADGEIRLFRAADAQSMLAMEWVWHSTMMACTSSESRLDPSAGARSGVRAASCSGKSLT</sequence>